<keyword evidence="2" id="KW-1185">Reference proteome</keyword>
<sequence>MNLLFSALYFGDSLGTPSSLSSKLEATKLNK</sequence>
<evidence type="ECO:0000313" key="1">
    <source>
        <dbReference type="EMBL" id="KAL0109268.1"/>
    </source>
</evidence>
<protein>
    <submittedName>
        <fullName evidence="1">Uncharacterized protein</fullName>
    </submittedName>
</protein>
<name>A0AAW2F385_9HYME</name>
<comment type="caution">
    <text evidence="1">The sequence shown here is derived from an EMBL/GenBank/DDBJ whole genome shotgun (WGS) entry which is preliminary data.</text>
</comment>
<dbReference type="EMBL" id="JADYXP020000015">
    <property type="protein sequence ID" value="KAL0109268.1"/>
    <property type="molecule type" value="Genomic_DNA"/>
</dbReference>
<proteinExistence type="predicted"/>
<reference evidence="1 2" key="1">
    <citation type="submission" date="2023-03" db="EMBL/GenBank/DDBJ databases">
        <title>High recombination rates correlate with genetic variation in Cardiocondyla obscurior ants.</title>
        <authorList>
            <person name="Errbii M."/>
        </authorList>
    </citation>
    <scope>NUCLEOTIDE SEQUENCE [LARGE SCALE GENOMIC DNA]</scope>
    <source>
        <strain evidence="1">Alpha-2009</strain>
        <tissue evidence="1">Whole body</tissue>
    </source>
</reference>
<dbReference type="AlphaFoldDB" id="A0AAW2F385"/>
<organism evidence="1 2">
    <name type="scientific">Cardiocondyla obscurior</name>
    <dbReference type="NCBI Taxonomy" id="286306"/>
    <lineage>
        <taxon>Eukaryota</taxon>
        <taxon>Metazoa</taxon>
        <taxon>Ecdysozoa</taxon>
        <taxon>Arthropoda</taxon>
        <taxon>Hexapoda</taxon>
        <taxon>Insecta</taxon>
        <taxon>Pterygota</taxon>
        <taxon>Neoptera</taxon>
        <taxon>Endopterygota</taxon>
        <taxon>Hymenoptera</taxon>
        <taxon>Apocrita</taxon>
        <taxon>Aculeata</taxon>
        <taxon>Formicoidea</taxon>
        <taxon>Formicidae</taxon>
        <taxon>Myrmicinae</taxon>
        <taxon>Cardiocondyla</taxon>
    </lineage>
</organism>
<evidence type="ECO:0000313" key="2">
    <source>
        <dbReference type="Proteomes" id="UP001430953"/>
    </source>
</evidence>
<accession>A0AAW2F385</accession>
<gene>
    <name evidence="1" type="ORF">PUN28_014392</name>
</gene>
<dbReference type="Proteomes" id="UP001430953">
    <property type="component" value="Unassembled WGS sequence"/>
</dbReference>